<dbReference type="InterPro" id="IPR005495">
    <property type="entry name" value="LptG/LptF_permease"/>
</dbReference>
<keyword evidence="3 6" id="KW-0812">Transmembrane</keyword>
<evidence type="ECO:0000256" key="6">
    <source>
        <dbReference type="SAM" id="Phobius"/>
    </source>
</evidence>
<proteinExistence type="predicted"/>
<comment type="caution">
    <text evidence="7">The sequence shown here is derived from an EMBL/GenBank/DDBJ whole genome shotgun (WGS) entry which is preliminary data.</text>
</comment>
<evidence type="ECO:0000313" key="8">
    <source>
        <dbReference type="Proteomes" id="UP000231019"/>
    </source>
</evidence>
<dbReference type="Pfam" id="PF22564">
    <property type="entry name" value="HAAS"/>
    <property type="match status" value="1"/>
</dbReference>
<keyword evidence="2" id="KW-1003">Cell membrane</keyword>
<name>A0A2M7G720_9BACT</name>
<evidence type="ECO:0008006" key="9">
    <source>
        <dbReference type="Google" id="ProtNLM"/>
    </source>
</evidence>
<evidence type="ECO:0000256" key="2">
    <source>
        <dbReference type="ARBA" id="ARBA00022475"/>
    </source>
</evidence>
<dbReference type="GO" id="GO:0005886">
    <property type="term" value="C:plasma membrane"/>
    <property type="evidence" value="ECO:0007669"/>
    <property type="project" value="UniProtKB-SubCell"/>
</dbReference>
<evidence type="ECO:0000256" key="1">
    <source>
        <dbReference type="ARBA" id="ARBA00004651"/>
    </source>
</evidence>
<feature type="transmembrane region" description="Helical" evidence="6">
    <location>
        <begin position="361"/>
        <end position="385"/>
    </location>
</feature>
<comment type="subcellular location">
    <subcellularLocation>
        <location evidence="1">Cell membrane</location>
        <topology evidence="1">Multi-pass membrane protein</topology>
    </subcellularLocation>
</comment>
<evidence type="ECO:0000256" key="5">
    <source>
        <dbReference type="ARBA" id="ARBA00023136"/>
    </source>
</evidence>
<feature type="transmembrane region" description="Helical" evidence="6">
    <location>
        <begin position="328"/>
        <end position="349"/>
    </location>
</feature>
<gene>
    <name evidence="7" type="ORF">COW36_08275</name>
</gene>
<dbReference type="Pfam" id="PF03739">
    <property type="entry name" value="LptF_LptG"/>
    <property type="match status" value="1"/>
</dbReference>
<feature type="transmembrane region" description="Helical" evidence="6">
    <location>
        <begin position="168"/>
        <end position="189"/>
    </location>
</feature>
<evidence type="ECO:0000256" key="3">
    <source>
        <dbReference type="ARBA" id="ARBA00022692"/>
    </source>
</evidence>
<feature type="transmembrane region" description="Helical" evidence="6">
    <location>
        <begin position="300"/>
        <end position="321"/>
    </location>
</feature>
<protein>
    <recommendedName>
        <fullName evidence="9">YjgP/YjgQ family permease</fullName>
    </recommendedName>
</protein>
<dbReference type="AlphaFoldDB" id="A0A2M7G720"/>
<evidence type="ECO:0000256" key="4">
    <source>
        <dbReference type="ARBA" id="ARBA00022989"/>
    </source>
</evidence>
<dbReference type="EMBL" id="PFFQ01000023">
    <property type="protein sequence ID" value="PIW17486.1"/>
    <property type="molecule type" value="Genomic_DNA"/>
</dbReference>
<evidence type="ECO:0000313" key="7">
    <source>
        <dbReference type="EMBL" id="PIW17486.1"/>
    </source>
</evidence>
<feature type="transmembrane region" description="Helical" evidence="6">
    <location>
        <begin position="127"/>
        <end position="148"/>
    </location>
</feature>
<feature type="transmembrane region" description="Helical" evidence="6">
    <location>
        <begin position="209"/>
        <end position="227"/>
    </location>
</feature>
<organism evidence="7 8">
    <name type="scientific">bacterium (Candidatus Blackallbacteria) CG17_big_fil_post_rev_8_21_14_2_50_48_46</name>
    <dbReference type="NCBI Taxonomy" id="2014261"/>
    <lineage>
        <taxon>Bacteria</taxon>
        <taxon>Candidatus Blackallbacteria</taxon>
    </lineage>
</organism>
<keyword evidence="5 6" id="KW-0472">Membrane</keyword>
<keyword evidence="4 6" id="KW-1133">Transmembrane helix</keyword>
<dbReference type="Proteomes" id="UP000231019">
    <property type="component" value="Unassembled WGS sequence"/>
</dbReference>
<reference evidence="7 8" key="1">
    <citation type="submission" date="2017-09" db="EMBL/GenBank/DDBJ databases">
        <title>Depth-based differentiation of microbial function through sediment-hosted aquifers and enrichment of novel symbionts in the deep terrestrial subsurface.</title>
        <authorList>
            <person name="Probst A.J."/>
            <person name="Ladd B."/>
            <person name="Jarett J.K."/>
            <person name="Geller-Mcgrath D.E."/>
            <person name="Sieber C.M."/>
            <person name="Emerson J.B."/>
            <person name="Anantharaman K."/>
            <person name="Thomas B.C."/>
            <person name="Malmstrom R."/>
            <person name="Stieglmeier M."/>
            <person name="Klingl A."/>
            <person name="Woyke T."/>
            <person name="Ryan C.M."/>
            <person name="Banfield J.F."/>
        </authorList>
    </citation>
    <scope>NUCLEOTIDE SEQUENCE [LARGE SCALE GENOMIC DNA]</scope>
    <source>
        <strain evidence="7">CG17_big_fil_post_rev_8_21_14_2_50_48_46</strain>
    </source>
</reference>
<accession>A0A2M7G720</accession>
<sequence>MKYSRECDWSGSNFQTSSIILCKGQKLPMKSVTHHPQITRYLSQLEKELKILPPEEREDTLKEIRSHIFEQLQPEDFADDERVQAVLNRLGAPKSYARSLVGEHLQDVIEHGAMPTQFALFMKQAMLPMLGVTLLFTGLMLSNTAFIFAELISQGKIGWETTFWMLFWNLPAILVVVSPIAVLFGVALYVYRSLGLRSEWNKLVRSFKLWGVILGIGLGCSGFIFILQDQIVPFANQQTVRILKDMMQTRAQQEQKAPLFFSEQKDIRQMGSVEAYHYLKTQPEGVKKQIREQYDFYTKFSLPLSNLSSALLGGMIGVLMASGLFQPLYTLVVLGGMLTILFWYQLYALSASDYWLNAHNIVWMSFLPDLVLAGVALLVLTGIWLGPKPESQTE</sequence>